<sequence length="78" mass="8597">MPVAPIPQAFWPWLVTTSLAQHELLLSLHAEDPAHIEAYAHNLGLTPDPHAGHHDEIRLARTVDGTRFLVWAPGPASH</sequence>
<gene>
    <name evidence="1" type="ORF">HNR73_006460</name>
</gene>
<dbReference type="EMBL" id="JACHGT010000017">
    <property type="protein sequence ID" value="MBB6038574.1"/>
    <property type="molecule type" value="Genomic_DNA"/>
</dbReference>
<evidence type="ECO:0000313" key="2">
    <source>
        <dbReference type="Proteomes" id="UP000548476"/>
    </source>
</evidence>
<comment type="caution">
    <text evidence="1">The sequence shown here is derived from an EMBL/GenBank/DDBJ whole genome shotgun (WGS) entry which is preliminary data.</text>
</comment>
<dbReference type="AlphaFoldDB" id="A0A841FRZ7"/>
<name>A0A841FRZ7_9ACTN</name>
<keyword evidence="2" id="KW-1185">Reference proteome</keyword>
<dbReference type="RefSeq" id="WP_184791361.1">
    <property type="nucleotide sequence ID" value="NZ_BONT01000069.1"/>
</dbReference>
<accession>A0A841FRZ7</accession>
<proteinExistence type="predicted"/>
<reference evidence="1 2" key="1">
    <citation type="submission" date="2020-08" db="EMBL/GenBank/DDBJ databases">
        <title>Genomic Encyclopedia of Type Strains, Phase IV (KMG-IV): sequencing the most valuable type-strain genomes for metagenomic binning, comparative biology and taxonomic classification.</title>
        <authorList>
            <person name="Goeker M."/>
        </authorList>
    </citation>
    <scope>NUCLEOTIDE SEQUENCE [LARGE SCALE GENOMIC DNA]</scope>
    <source>
        <strain evidence="1 2">YIM 65646</strain>
    </source>
</reference>
<organism evidence="1 2">
    <name type="scientific">Phytomonospora endophytica</name>
    <dbReference type="NCBI Taxonomy" id="714109"/>
    <lineage>
        <taxon>Bacteria</taxon>
        <taxon>Bacillati</taxon>
        <taxon>Actinomycetota</taxon>
        <taxon>Actinomycetes</taxon>
        <taxon>Micromonosporales</taxon>
        <taxon>Micromonosporaceae</taxon>
        <taxon>Phytomonospora</taxon>
    </lineage>
</organism>
<dbReference type="Proteomes" id="UP000548476">
    <property type="component" value="Unassembled WGS sequence"/>
</dbReference>
<protein>
    <submittedName>
        <fullName evidence="1">Uncharacterized protein</fullName>
    </submittedName>
</protein>
<evidence type="ECO:0000313" key="1">
    <source>
        <dbReference type="EMBL" id="MBB6038574.1"/>
    </source>
</evidence>